<feature type="domain" description="PAS" evidence="8">
    <location>
        <begin position="486"/>
        <end position="556"/>
    </location>
</feature>
<keyword evidence="6" id="KW-0175">Coiled coil</keyword>
<comment type="caution">
    <text evidence="10">The sequence shown here is derived from an EMBL/GenBank/DDBJ whole genome shotgun (WGS) entry which is preliminary data.</text>
</comment>
<comment type="catalytic activity">
    <reaction evidence="1">
        <text>ATP + protein L-histidine = ADP + protein N-phospho-L-histidine.</text>
        <dbReference type="EC" id="2.7.13.3"/>
    </reaction>
</comment>
<keyword evidence="5" id="KW-0418">Kinase</keyword>
<keyword evidence="11" id="KW-1185">Reference proteome</keyword>
<dbReference type="InterPro" id="IPR004358">
    <property type="entry name" value="Sig_transdc_His_kin-like_C"/>
</dbReference>
<dbReference type="Gene3D" id="3.30.565.10">
    <property type="entry name" value="Histidine kinase-like ATPase, C-terminal domain"/>
    <property type="match status" value="1"/>
</dbReference>
<dbReference type="PANTHER" id="PTHR43304">
    <property type="entry name" value="PHYTOCHROME-LIKE PROTEIN CPH1"/>
    <property type="match status" value="1"/>
</dbReference>
<dbReference type="Pfam" id="PF08447">
    <property type="entry name" value="PAS_3"/>
    <property type="match status" value="1"/>
</dbReference>
<dbReference type="InterPro" id="IPR036097">
    <property type="entry name" value="HisK_dim/P_sf"/>
</dbReference>
<dbReference type="Gene3D" id="3.30.450.20">
    <property type="entry name" value="PAS domain"/>
    <property type="match status" value="3"/>
</dbReference>
<organism evidence="10 11">
    <name type="scientific">Hymenobacter glacieicola</name>
    <dbReference type="NCBI Taxonomy" id="1562124"/>
    <lineage>
        <taxon>Bacteria</taxon>
        <taxon>Pseudomonadati</taxon>
        <taxon>Bacteroidota</taxon>
        <taxon>Cytophagia</taxon>
        <taxon>Cytophagales</taxon>
        <taxon>Hymenobacteraceae</taxon>
        <taxon>Hymenobacter</taxon>
    </lineage>
</organism>
<feature type="domain" description="PAC" evidence="9">
    <location>
        <begin position="559"/>
        <end position="611"/>
    </location>
</feature>
<dbReference type="InterPro" id="IPR000014">
    <property type="entry name" value="PAS"/>
</dbReference>
<keyword evidence="3" id="KW-0597">Phosphoprotein</keyword>
<dbReference type="SUPFAM" id="SSF55874">
    <property type="entry name" value="ATPase domain of HSP90 chaperone/DNA topoisomerase II/histidine kinase"/>
    <property type="match status" value="1"/>
</dbReference>
<dbReference type="SMART" id="SM00086">
    <property type="entry name" value="PAC"/>
    <property type="match status" value="1"/>
</dbReference>
<keyword evidence="4" id="KW-0808">Transferase</keyword>
<dbReference type="SMART" id="SM00387">
    <property type="entry name" value="HATPase_c"/>
    <property type="match status" value="1"/>
</dbReference>
<dbReference type="InterPro" id="IPR001610">
    <property type="entry name" value="PAC"/>
</dbReference>
<proteinExistence type="predicted"/>
<feature type="domain" description="Histidine kinase" evidence="7">
    <location>
        <begin position="657"/>
        <end position="874"/>
    </location>
</feature>
<dbReference type="PANTHER" id="PTHR43304:SF1">
    <property type="entry name" value="PAC DOMAIN-CONTAINING PROTEIN"/>
    <property type="match status" value="1"/>
</dbReference>
<dbReference type="Gene3D" id="1.10.287.130">
    <property type="match status" value="1"/>
</dbReference>
<dbReference type="PROSITE" id="PS50113">
    <property type="entry name" value="PAC"/>
    <property type="match status" value="1"/>
</dbReference>
<accession>A0ABQ1X407</accession>
<evidence type="ECO:0000256" key="2">
    <source>
        <dbReference type="ARBA" id="ARBA00012438"/>
    </source>
</evidence>
<dbReference type="EMBL" id="BMGS01000011">
    <property type="protein sequence ID" value="GGG57615.1"/>
    <property type="molecule type" value="Genomic_DNA"/>
</dbReference>
<dbReference type="Pfam" id="PF02518">
    <property type="entry name" value="HATPase_c"/>
    <property type="match status" value="1"/>
</dbReference>
<dbReference type="PRINTS" id="PR00344">
    <property type="entry name" value="BCTRLSENSOR"/>
</dbReference>
<dbReference type="InterPro" id="IPR036890">
    <property type="entry name" value="HATPase_C_sf"/>
</dbReference>
<dbReference type="InterPro" id="IPR000700">
    <property type="entry name" value="PAS-assoc_C"/>
</dbReference>
<dbReference type="InterPro" id="IPR013656">
    <property type="entry name" value="PAS_4"/>
</dbReference>
<dbReference type="EC" id="2.7.13.3" evidence="2"/>
<evidence type="ECO:0000259" key="8">
    <source>
        <dbReference type="PROSITE" id="PS50112"/>
    </source>
</evidence>
<dbReference type="InterPro" id="IPR013655">
    <property type="entry name" value="PAS_fold_3"/>
</dbReference>
<dbReference type="Proteomes" id="UP000601361">
    <property type="component" value="Unassembled WGS sequence"/>
</dbReference>
<evidence type="ECO:0000313" key="10">
    <source>
        <dbReference type="EMBL" id="GGG57615.1"/>
    </source>
</evidence>
<evidence type="ECO:0000256" key="3">
    <source>
        <dbReference type="ARBA" id="ARBA00022553"/>
    </source>
</evidence>
<name>A0ABQ1X407_9BACT</name>
<dbReference type="NCBIfam" id="TIGR00229">
    <property type="entry name" value="sensory_box"/>
    <property type="match status" value="1"/>
</dbReference>
<evidence type="ECO:0000256" key="4">
    <source>
        <dbReference type="ARBA" id="ARBA00022679"/>
    </source>
</evidence>
<dbReference type="InterPro" id="IPR005467">
    <property type="entry name" value="His_kinase_dom"/>
</dbReference>
<dbReference type="SUPFAM" id="SSF55785">
    <property type="entry name" value="PYP-like sensor domain (PAS domain)"/>
    <property type="match status" value="3"/>
</dbReference>
<dbReference type="PROSITE" id="PS50112">
    <property type="entry name" value="PAS"/>
    <property type="match status" value="1"/>
</dbReference>
<dbReference type="SMART" id="SM00091">
    <property type="entry name" value="PAS"/>
    <property type="match status" value="3"/>
</dbReference>
<feature type="coiled-coil region" evidence="6">
    <location>
        <begin position="292"/>
        <end position="365"/>
    </location>
</feature>
<dbReference type="PROSITE" id="PS50109">
    <property type="entry name" value="HIS_KIN"/>
    <property type="match status" value="1"/>
</dbReference>
<evidence type="ECO:0000256" key="5">
    <source>
        <dbReference type="ARBA" id="ARBA00022777"/>
    </source>
</evidence>
<dbReference type="InterPro" id="IPR052162">
    <property type="entry name" value="Sensor_kinase/Photoreceptor"/>
</dbReference>
<dbReference type="Pfam" id="PF08448">
    <property type="entry name" value="PAS_4"/>
    <property type="match status" value="2"/>
</dbReference>
<dbReference type="InterPro" id="IPR003594">
    <property type="entry name" value="HATPase_dom"/>
</dbReference>
<protein>
    <recommendedName>
        <fullName evidence="2">histidine kinase</fullName>
        <ecNumber evidence="2">2.7.13.3</ecNumber>
    </recommendedName>
</protein>
<evidence type="ECO:0000256" key="6">
    <source>
        <dbReference type="SAM" id="Coils"/>
    </source>
</evidence>
<dbReference type="SUPFAM" id="SSF47384">
    <property type="entry name" value="Homodimeric domain of signal transducing histidine kinase"/>
    <property type="match status" value="1"/>
</dbReference>
<gene>
    <name evidence="10" type="ORF">GCM10011378_37150</name>
</gene>
<dbReference type="CDD" id="cd00130">
    <property type="entry name" value="PAS"/>
    <property type="match status" value="1"/>
</dbReference>
<evidence type="ECO:0000259" key="9">
    <source>
        <dbReference type="PROSITE" id="PS50113"/>
    </source>
</evidence>
<evidence type="ECO:0000313" key="11">
    <source>
        <dbReference type="Proteomes" id="UP000601361"/>
    </source>
</evidence>
<evidence type="ECO:0000256" key="1">
    <source>
        <dbReference type="ARBA" id="ARBA00000085"/>
    </source>
</evidence>
<reference evidence="11" key="1">
    <citation type="journal article" date="2019" name="Int. J. Syst. Evol. Microbiol.">
        <title>The Global Catalogue of Microorganisms (GCM) 10K type strain sequencing project: providing services to taxonomists for standard genome sequencing and annotation.</title>
        <authorList>
            <consortium name="The Broad Institute Genomics Platform"/>
            <consortium name="The Broad Institute Genome Sequencing Center for Infectious Disease"/>
            <person name="Wu L."/>
            <person name="Ma J."/>
        </authorList>
    </citation>
    <scope>NUCLEOTIDE SEQUENCE [LARGE SCALE GENOMIC DNA]</scope>
    <source>
        <strain evidence="11">CGMCC 1.12990</strain>
    </source>
</reference>
<evidence type="ECO:0000259" key="7">
    <source>
        <dbReference type="PROSITE" id="PS50109"/>
    </source>
</evidence>
<dbReference type="InterPro" id="IPR035965">
    <property type="entry name" value="PAS-like_dom_sf"/>
</dbReference>
<sequence length="878" mass="98739">MPDFFDSVLFSAEVGNTFPLDELLQGLFEVSLTGIALYKPIYNSAGGEEIVDFTIELLSPKAQQILGLPARPTETYLQLYPHTLPTGVFDFHCRAFTSGQLERFSVNYQGDGLDNYFHLSARRVGSGLLVSFTDTADQSRTAVEQALRASQAREQAARTEAETQRNRLHHLFMQAPAMITIFEGSEHVFRLVNPLYQALVGKRPLLGKPIREAMPELAGQPIFDLLDEVYRTGETFHATEMQVQLDHDNTGGLGQRYYNFIYQATRNLAGAVDGILVFAYEVTEQVTARRRVELSEMQLGEANEELAATNEELTATNEELQSANLEILTTNNELERRVADRTREAQQAQAEAERQRARLERFFMQAPAAICVLDGPELVFELVNPGYQELFPGRELLGKPILEALPEIAHHSVYRTFRQVYETGVTHQETSIHIPVARPEDGQLEDRYFTYIQQPRYDERGRIDGVLVFAYEVTDLVRARRHVEHSELAFRTLTNAISNLVWTTTPTGEAEYHNEQWYAYTGGTPAQTNGQGWMSFFHPQDLPLMQQHWRAALATGNPYQVEARLRRADGAYRWFLVRALALRDENGQPLRWFGTNTDIHQQKELAEALALASKKLATSNKELREANAKALAANLQLGHTNEQLTRINQDLDNFVYTASHDLQQPVHNMAGVFEELKRTATFHDPDAERLMQMFEDALGQIQATIQGLAQVVQAERLAQRFPTEVVELQPLAQSVMQSLRSQAEAQQAQFELDFASVPRVVFARLNLQSILYNLLSNALKYAHPDRPPVVRVSSRITAAGSPLLVVQDNGLGLDLARFGPDLFTMFRRFHDHVPGSGLGLYLVNRIAQQAGGHVEVSSTVGQGTTFRIHLPASALPTE</sequence>